<keyword evidence="4" id="KW-1185">Reference proteome</keyword>
<reference evidence="4" key="1">
    <citation type="submission" date="2023-06" db="EMBL/GenBank/DDBJ databases">
        <title>Identification and characterization of horizontal gene transfer across gut microbiota members of farm animals based on homology search.</title>
        <authorList>
            <person name="Zeman M."/>
            <person name="Kubasova T."/>
            <person name="Jahodarova E."/>
            <person name="Nykrynova M."/>
            <person name="Rychlik I."/>
        </authorList>
    </citation>
    <scope>NUCLEOTIDE SEQUENCE [LARGE SCALE GENOMIC DNA]</scope>
    <source>
        <strain evidence="4">153_Feed</strain>
    </source>
</reference>
<dbReference type="Pfam" id="PF02195">
    <property type="entry name" value="ParB_N"/>
    <property type="match status" value="1"/>
</dbReference>
<evidence type="ECO:0000313" key="4">
    <source>
        <dbReference type="Proteomes" id="UP001529256"/>
    </source>
</evidence>
<organism evidence="3 4">
    <name type="scientific">Thermophilibacter provencensis</name>
    <dbReference type="NCBI Taxonomy" id="1852386"/>
    <lineage>
        <taxon>Bacteria</taxon>
        <taxon>Bacillati</taxon>
        <taxon>Actinomycetota</taxon>
        <taxon>Coriobacteriia</taxon>
        <taxon>Coriobacteriales</taxon>
        <taxon>Atopobiaceae</taxon>
        <taxon>Thermophilibacter</taxon>
    </lineage>
</organism>
<dbReference type="PANTHER" id="PTHR33375:SF1">
    <property type="entry name" value="CHROMOSOME-PARTITIONING PROTEIN PARB-RELATED"/>
    <property type="match status" value="1"/>
</dbReference>
<evidence type="ECO:0000313" key="3">
    <source>
        <dbReference type="EMBL" id="MDM8270553.1"/>
    </source>
</evidence>
<name>A0ABT7V1S4_9ACTN</name>
<dbReference type="InterPro" id="IPR050336">
    <property type="entry name" value="Chromosome_partition/occlusion"/>
</dbReference>
<dbReference type="SUPFAM" id="SSF110849">
    <property type="entry name" value="ParB/Sulfiredoxin"/>
    <property type="match status" value="1"/>
</dbReference>
<dbReference type="Gene3D" id="3.90.1530.10">
    <property type="entry name" value="Conserved hypothetical protein from pyrococcus furiosus pfu- 392566-001, ParB domain"/>
    <property type="match status" value="1"/>
</dbReference>
<protein>
    <submittedName>
        <fullName evidence="3">ParB N-terminal domain-containing protein</fullName>
    </submittedName>
</protein>
<reference evidence="3 4" key="2">
    <citation type="submission" date="2023-06" db="EMBL/GenBank/DDBJ databases">
        <title>Identification and characterization of horizontal gene transfer across gut microbiota members of farm animals based on homology search.</title>
        <authorList>
            <person name="Schwarzerova J."/>
            <person name="Nykrynova M."/>
            <person name="Jureckova K."/>
            <person name="Cejkova D."/>
            <person name="Rychlik I."/>
        </authorList>
    </citation>
    <scope>NUCLEOTIDE SEQUENCE [LARGE SCALE GENOMIC DNA]</scope>
    <source>
        <strain evidence="3 4">153_Feed</strain>
    </source>
</reference>
<comment type="caution">
    <text evidence="3">The sequence shown here is derived from an EMBL/GenBank/DDBJ whole genome shotgun (WGS) entry which is preliminary data.</text>
</comment>
<reference evidence="3 4" key="3">
    <citation type="submission" date="2023-06" db="EMBL/GenBank/DDBJ databases">
        <authorList>
            <person name="Zeman M."/>
            <person name="Kubasova T."/>
            <person name="Jahodarova E."/>
            <person name="Nykrynova M."/>
            <person name="Rychlik I."/>
        </authorList>
    </citation>
    <scope>NUCLEOTIDE SEQUENCE [LARGE SCALE GENOMIC DNA]</scope>
    <source>
        <strain evidence="3 4">153_Feed</strain>
    </source>
</reference>
<dbReference type="RefSeq" id="WP_289510649.1">
    <property type="nucleotide sequence ID" value="NZ_JAUDEA010000002.1"/>
</dbReference>
<accession>A0ABT7V1S4</accession>
<evidence type="ECO:0000256" key="1">
    <source>
        <dbReference type="SAM" id="Coils"/>
    </source>
</evidence>
<dbReference type="PANTHER" id="PTHR33375">
    <property type="entry name" value="CHROMOSOME-PARTITIONING PROTEIN PARB-RELATED"/>
    <property type="match status" value="1"/>
</dbReference>
<feature type="coiled-coil region" evidence="1">
    <location>
        <begin position="372"/>
        <end position="399"/>
    </location>
</feature>
<dbReference type="InterPro" id="IPR003115">
    <property type="entry name" value="ParB_N"/>
</dbReference>
<dbReference type="InterPro" id="IPR036086">
    <property type="entry name" value="ParB/Sulfiredoxin_sf"/>
</dbReference>
<feature type="domain" description="ParB-like N-terminal" evidence="2">
    <location>
        <begin position="10"/>
        <end position="95"/>
    </location>
</feature>
<dbReference type="CDD" id="cd16402">
    <property type="entry name" value="ParB_N_like_MT"/>
    <property type="match status" value="1"/>
</dbReference>
<dbReference type="SMART" id="SM00470">
    <property type="entry name" value="ParB"/>
    <property type="match status" value="1"/>
</dbReference>
<gene>
    <name evidence="3" type="ORF">QUW25_02475</name>
</gene>
<proteinExistence type="predicted"/>
<sequence length="428" mass="47327">MVPTKDLRVKYVPIGDVRPYEDNPRRNDGAVQAVAASLREFGWRQPIVVDADGTIVVGHTRYKAALALGMTDVPVVVASDLTPEQCAAYRLADNRVGELAEWDSELLAQELDGLADLDMSAFGFTERDMERASGGGVDFSNLDAMSGEGDDGYDEFVEKFKPKKTTDDCYTPPEVYEVIRDWACKEYGIDPAKVVRPFYPGGDYEKFDYGGGKVVVDNPPFSILSKIVRFYLDSGIPFFLFCPSLTALGSASTCMDCCHVLTYCDIEYENGAVVHTSFVTSYDEGIVARTAPDLTRQVNDKVAELRHEKARNLPKYEYPREVLTAAMLSNMAKAGVELKVPASQCVRIGRLDAQEESGSSIYGGGLLVSERIAAERREAERIAAERREAERIAAERNREQGGALAAPLVWELSDREREIVRSLGECHE</sequence>
<evidence type="ECO:0000259" key="2">
    <source>
        <dbReference type="SMART" id="SM00470"/>
    </source>
</evidence>
<keyword evidence="1" id="KW-0175">Coiled coil</keyword>
<dbReference type="EMBL" id="JAUDEA010000002">
    <property type="protein sequence ID" value="MDM8270553.1"/>
    <property type="molecule type" value="Genomic_DNA"/>
</dbReference>
<dbReference type="Proteomes" id="UP001529256">
    <property type="component" value="Unassembled WGS sequence"/>
</dbReference>